<accession>A0A0F9BLZ3</accession>
<dbReference type="Pfam" id="PF03407">
    <property type="entry name" value="Nucleotid_trans"/>
    <property type="match status" value="1"/>
</dbReference>
<proteinExistence type="predicted"/>
<dbReference type="AlphaFoldDB" id="A0A0F9BLZ3"/>
<evidence type="ECO:0000259" key="1">
    <source>
        <dbReference type="Pfam" id="PF03407"/>
    </source>
</evidence>
<sequence length="270" mass="31041">MSQGVIYVATGDDYRDLARASLRSLRKSNPGIEVDLFTDRTDVPGLEGFDRVHFVPRVHNRAKIDCMPLSRFDRTLFLDCDTLVIDTLGDIFDLLDRFEMALAHDVRRASDLVQEGDRERTPYAFPQLNSGVLLYRHSPATAAFFAEWAVRYHTGNHRRDQIALKDLLWSSDIRFYVLPPEFNLRRVTMLDVWEPTDAKPTIIHSHRLMDHLSGIGRTRVRDLDTILKLERAALQEEWRRLGVPPEYRDDLEILLRGISTGSVDAGGARR</sequence>
<gene>
    <name evidence="2" type="ORF">LCGC14_2710770</name>
</gene>
<dbReference type="EMBL" id="LAZR01048556">
    <property type="protein sequence ID" value="KKK91654.1"/>
    <property type="molecule type" value="Genomic_DNA"/>
</dbReference>
<dbReference type="Gene3D" id="3.90.550.10">
    <property type="entry name" value="Spore Coat Polysaccharide Biosynthesis Protein SpsA, Chain A"/>
    <property type="match status" value="1"/>
</dbReference>
<evidence type="ECO:0000313" key="2">
    <source>
        <dbReference type="EMBL" id="KKK91654.1"/>
    </source>
</evidence>
<dbReference type="InterPro" id="IPR029044">
    <property type="entry name" value="Nucleotide-diphossugar_trans"/>
</dbReference>
<reference evidence="2" key="1">
    <citation type="journal article" date="2015" name="Nature">
        <title>Complex archaea that bridge the gap between prokaryotes and eukaryotes.</title>
        <authorList>
            <person name="Spang A."/>
            <person name="Saw J.H."/>
            <person name="Jorgensen S.L."/>
            <person name="Zaremba-Niedzwiedzka K."/>
            <person name="Martijn J."/>
            <person name="Lind A.E."/>
            <person name="van Eijk R."/>
            <person name="Schleper C."/>
            <person name="Guy L."/>
            <person name="Ettema T.J."/>
        </authorList>
    </citation>
    <scope>NUCLEOTIDE SEQUENCE</scope>
</reference>
<dbReference type="InterPro" id="IPR005069">
    <property type="entry name" value="Nucl-diP-sugar_transferase"/>
</dbReference>
<comment type="caution">
    <text evidence="2">The sequence shown here is derived from an EMBL/GenBank/DDBJ whole genome shotgun (WGS) entry which is preliminary data.</text>
</comment>
<dbReference type="SUPFAM" id="SSF53448">
    <property type="entry name" value="Nucleotide-diphospho-sugar transferases"/>
    <property type="match status" value="1"/>
</dbReference>
<name>A0A0F9BLZ3_9ZZZZ</name>
<protein>
    <recommendedName>
        <fullName evidence="1">Nucleotide-diphospho-sugar transferase domain-containing protein</fullName>
    </recommendedName>
</protein>
<feature type="domain" description="Nucleotide-diphospho-sugar transferase" evidence="1">
    <location>
        <begin position="77"/>
        <end position="204"/>
    </location>
</feature>
<organism evidence="2">
    <name type="scientific">marine sediment metagenome</name>
    <dbReference type="NCBI Taxonomy" id="412755"/>
    <lineage>
        <taxon>unclassified sequences</taxon>
        <taxon>metagenomes</taxon>
        <taxon>ecological metagenomes</taxon>
    </lineage>
</organism>